<dbReference type="Proteomes" id="UP000283975">
    <property type="component" value="Unassembled WGS sequence"/>
</dbReference>
<dbReference type="GO" id="GO:0003697">
    <property type="term" value="F:single-stranded DNA binding"/>
    <property type="evidence" value="ECO:0007669"/>
    <property type="project" value="InterPro"/>
</dbReference>
<organism evidence="3 4">
    <name type="scientific">Enterocloster bolteae</name>
    <dbReference type="NCBI Taxonomy" id="208479"/>
    <lineage>
        <taxon>Bacteria</taxon>
        <taxon>Bacillati</taxon>
        <taxon>Bacillota</taxon>
        <taxon>Clostridia</taxon>
        <taxon>Lachnospirales</taxon>
        <taxon>Lachnospiraceae</taxon>
        <taxon>Enterocloster</taxon>
    </lineage>
</organism>
<comment type="caution">
    <text evidence="3">The sequence shown here is derived from an EMBL/GenBank/DDBJ whole genome shotgun (WGS) entry which is preliminary data.</text>
</comment>
<accession>A0A414AIS0</accession>
<gene>
    <name evidence="3" type="ORF">DW839_28435</name>
</gene>
<evidence type="ECO:0000256" key="1">
    <source>
        <dbReference type="PROSITE-ProRule" id="PRU00252"/>
    </source>
</evidence>
<dbReference type="PROSITE" id="PS50935">
    <property type="entry name" value="SSB"/>
    <property type="match status" value="1"/>
</dbReference>
<evidence type="ECO:0000313" key="4">
    <source>
        <dbReference type="Proteomes" id="UP000283975"/>
    </source>
</evidence>
<dbReference type="EMBL" id="QSHZ01000047">
    <property type="protein sequence ID" value="RHC48459.1"/>
    <property type="molecule type" value="Genomic_DNA"/>
</dbReference>
<dbReference type="InterPro" id="IPR000424">
    <property type="entry name" value="Primosome_PriB/ssb"/>
</dbReference>
<proteinExistence type="predicted"/>
<evidence type="ECO:0000313" key="3">
    <source>
        <dbReference type="EMBL" id="RHC48459.1"/>
    </source>
</evidence>
<feature type="region of interest" description="Disordered" evidence="2">
    <location>
        <begin position="329"/>
        <end position="355"/>
    </location>
</feature>
<sequence>MTETKKKGRLFDLPETKGSFQLKGIVSGVEKENFYKEIKTKSNKDMRMINFGVGYAEGSTLYVNLQGMEQDNVYYSKKAEKKGEKGETVKVPWADRFTYNREGFRLIGKNIGVKKKVDETGKTVNDKKVMTDFDACKEVNENLKDGASVFIRGTLDYSSFLDNNGNKKSSTKLVPNQISLCADVVFDDDNFTQQNDFNQVIIFMGIGQEKVDDKPTGRFVVAAKIVTYSTIEDVEFIVENKDLASKFKKSLKPYNAIKVNGHMVSSVQTETVVDDDDNWGEEDAMEKVSAPVKREFIITGAKGSTIDKELYTEANIAEAIAKINKANKAENDFGSDDGDDWGEADLDSDEDEAWD</sequence>
<feature type="compositionally biased region" description="Acidic residues" evidence="2">
    <location>
        <begin position="333"/>
        <end position="355"/>
    </location>
</feature>
<name>A0A414AIS0_9FIRM</name>
<reference evidence="3 4" key="1">
    <citation type="submission" date="2018-08" db="EMBL/GenBank/DDBJ databases">
        <title>A genome reference for cultivated species of the human gut microbiota.</title>
        <authorList>
            <person name="Zou Y."/>
            <person name="Xue W."/>
            <person name="Luo G."/>
        </authorList>
    </citation>
    <scope>NUCLEOTIDE SEQUENCE [LARGE SCALE GENOMIC DNA]</scope>
    <source>
        <strain evidence="3 4">AM35-14</strain>
    </source>
</reference>
<protein>
    <submittedName>
        <fullName evidence="3">Uncharacterized protein</fullName>
    </submittedName>
</protein>
<evidence type="ECO:0000256" key="2">
    <source>
        <dbReference type="SAM" id="MobiDB-lite"/>
    </source>
</evidence>
<dbReference type="AlphaFoldDB" id="A0A414AIS0"/>
<keyword evidence="1" id="KW-0238">DNA-binding</keyword>